<evidence type="ECO:0000259" key="7">
    <source>
        <dbReference type="SMART" id="SM01005"/>
    </source>
</evidence>
<feature type="active site" description="Proton acceptor; specific for L-alanine" evidence="4">
    <location>
        <position position="257"/>
    </location>
</feature>
<feature type="binding site" evidence="4 6">
    <location>
        <position position="134"/>
    </location>
    <ligand>
        <name>substrate</name>
    </ligand>
</feature>
<dbReference type="PANTHER" id="PTHR30511:SF0">
    <property type="entry name" value="ALANINE RACEMASE, CATABOLIC-RELATED"/>
    <property type="match status" value="1"/>
</dbReference>
<comment type="catalytic activity">
    <reaction evidence="4">
        <text>L-alanine = D-alanine</text>
        <dbReference type="Rhea" id="RHEA:20249"/>
        <dbReference type="ChEBI" id="CHEBI:57416"/>
        <dbReference type="ChEBI" id="CHEBI:57972"/>
        <dbReference type="EC" id="5.1.1.1"/>
    </reaction>
</comment>
<proteinExistence type="inferred from homology"/>
<name>A0A1H6VFW9_9FIRM</name>
<dbReference type="Gene3D" id="3.20.20.10">
    <property type="entry name" value="Alanine racemase"/>
    <property type="match status" value="1"/>
</dbReference>
<comment type="similarity">
    <text evidence="4">Belongs to the alanine racemase family.</text>
</comment>
<dbReference type="GO" id="GO:0008784">
    <property type="term" value="F:alanine racemase activity"/>
    <property type="evidence" value="ECO:0007669"/>
    <property type="project" value="UniProtKB-UniRule"/>
</dbReference>
<dbReference type="InterPro" id="IPR009006">
    <property type="entry name" value="Ala_racemase/Decarboxylase_C"/>
</dbReference>
<dbReference type="GO" id="GO:0030170">
    <property type="term" value="F:pyridoxal phosphate binding"/>
    <property type="evidence" value="ECO:0007669"/>
    <property type="project" value="UniProtKB-UniRule"/>
</dbReference>
<feature type="modified residue" description="N6-(pyridoxal phosphate)lysine" evidence="4 5">
    <location>
        <position position="36"/>
    </location>
</feature>
<organism evidence="8 9">
    <name type="scientific">Sharpea azabuensis</name>
    <dbReference type="NCBI Taxonomy" id="322505"/>
    <lineage>
        <taxon>Bacteria</taxon>
        <taxon>Bacillati</taxon>
        <taxon>Bacillota</taxon>
        <taxon>Erysipelotrichia</taxon>
        <taxon>Erysipelotrichales</taxon>
        <taxon>Coprobacillaceae</taxon>
        <taxon>Sharpea</taxon>
    </lineage>
</organism>
<dbReference type="FunFam" id="3.20.20.10:FF:000002">
    <property type="entry name" value="Alanine racemase"/>
    <property type="match status" value="1"/>
</dbReference>
<dbReference type="SUPFAM" id="SSF51419">
    <property type="entry name" value="PLP-binding barrel"/>
    <property type="match status" value="1"/>
</dbReference>
<dbReference type="CDD" id="cd00430">
    <property type="entry name" value="PLPDE_III_AR"/>
    <property type="match status" value="1"/>
</dbReference>
<comment type="cofactor">
    <cofactor evidence="1 4 5">
        <name>pyridoxal 5'-phosphate</name>
        <dbReference type="ChEBI" id="CHEBI:597326"/>
    </cofactor>
</comment>
<comment type="function">
    <text evidence="4">Catalyzes the interconversion of L-alanine and D-alanine. May also act on other amino acids.</text>
</comment>
<dbReference type="GO" id="GO:0005829">
    <property type="term" value="C:cytosol"/>
    <property type="evidence" value="ECO:0007669"/>
    <property type="project" value="TreeGrafter"/>
</dbReference>
<dbReference type="PROSITE" id="PS00395">
    <property type="entry name" value="ALANINE_RACEMASE"/>
    <property type="match status" value="1"/>
</dbReference>
<evidence type="ECO:0000256" key="6">
    <source>
        <dbReference type="PIRSR" id="PIRSR600821-52"/>
    </source>
</evidence>
<dbReference type="InterPro" id="IPR011079">
    <property type="entry name" value="Ala_racemase_C"/>
</dbReference>
<evidence type="ECO:0000313" key="8">
    <source>
        <dbReference type="EMBL" id="SEI99222.1"/>
    </source>
</evidence>
<dbReference type="GO" id="GO:0009252">
    <property type="term" value="P:peptidoglycan biosynthetic process"/>
    <property type="evidence" value="ECO:0007669"/>
    <property type="project" value="TreeGrafter"/>
</dbReference>
<dbReference type="InterPro" id="IPR001608">
    <property type="entry name" value="Ala_racemase_N"/>
</dbReference>
<gene>
    <name evidence="8" type="ORF">SAMN04487834_104215</name>
</gene>
<evidence type="ECO:0000256" key="1">
    <source>
        <dbReference type="ARBA" id="ARBA00001933"/>
    </source>
</evidence>
<keyword evidence="9" id="KW-1185">Reference proteome</keyword>
<comment type="pathway">
    <text evidence="4">Amino-acid biosynthesis; D-alanine biosynthesis; D-alanine from L-alanine: step 1/1.</text>
</comment>
<dbReference type="UniPathway" id="UPA00042">
    <property type="reaction ID" value="UER00497"/>
</dbReference>
<evidence type="ECO:0000256" key="4">
    <source>
        <dbReference type="HAMAP-Rule" id="MF_01201"/>
    </source>
</evidence>
<dbReference type="PANTHER" id="PTHR30511">
    <property type="entry name" value="ALANINE RACEMASE"/>
    <property type="match status" value="1"/>
</dbReference>
<keyword evidence="2 4" id="KW-0663">Pyridoxal phosphate</keyword>
<dbReference type="Pfam" id="PF00842">
    <property type="entry name" value="Ala_racemase_C"/>
    <property type="match status" value="1"/>
</dbReference>
<dbReference type="InterPro" id="IPR020622">
    <property type="entry name" value="Ala_racemase_pyridoxalP-BS"/>
</dbReference>
<dbReference type="GO" id="GO:0030632">
    <property type="term" value="P:D-alanine biosynthetic process"/>
    <property type="evidence" value="ECO:0007669"/>
    <property type="project" value="UniProtKB-UniRule"/>
</dbReference>
<feature type="domain" description="Alanine racemase C-terminal" evidence="7">
    <location>
        <begin position="236"/>
        <end position="357"/>
    </location>
</feature>
<dbReference type="Gene3D" id="2.40.37.10">
    <property type="entry name" value="Lyase, Ornithine Decarboxylase, Chain A, domain 1"/>
    <property type="match status" value="1"/>
</dbReference>
<dbReference type="PRINTS" id="PR00992">
    <property type="entry name" value="ALARACEMASE"/>
</dbReference>
<feature type="binding site" evidence="4 6">
    <location>
        <position position="304"/>
    </location>
    <ligand>
        <name>substrate</name>
    </ligand>
</feature>
<keyword evidence="3 4" id="KW-0413">Isomerase</keyword>
<dbReference type="eggNOG" id="COG0787">
    <property type="taxonomic scope" value="Bacteria"/>
</dbReference>
<dbReference type="SUPFAM" id="SSF50621">
    <property type="entry name" value="Alanine racemase C-terminal domain-like"/>
    <property type="match status" value="1"/>
</dbReference>
<feature type="active site" description="Proton acceptor; specific for D-alanine" evidence="4">
    <location>
        <position position="36"/>
    </location>
</feature>
<evidence type="ECO:0000256" key="5">
    <source>
        <dbReference type="PIRSR" id="PIRSR600821-50"/>
    </source>
</evidence>
<evidence type="ECO:0000256" key="2">
    <source>
        <dbReference type="ARBA" id="ARBA00022898"/>
    </source>
</evidence>
<evidence type="ECO:0000256" key="3">
    <source>
        <dbReference type="ARBA" id="ARBA00023235"/>
    </source>
</evidence>
<sequence length="358" mass="40643">MTRYRDTYAKISLANIRYNANVIYDKVKKPMVAVIKANAYGHGYKEVANALKEGCHIALFAVATLKEAEDLRDLGVKQEILVLGPIPIEDLSIAIEKDISLALISKDYMHDIEAHHHGDQPVKVHIAIDTGMSRIGLRSREELEELMQHVDPRVIDLEGIFTHFATADDFLQNDEYEKQLEKFKSIVGNLQFRYIHCDNTAAMMFHHSNFGNLARNGIGLYGVDPRGEENPELRQAMSLYTKVSMIKEIHKGDKVGYGMTYEASGDERIATLPIGYADGFLRVNQGRNVYINGREYPVVGRVCMDQCMVKVDEHVHVHDDVEIFGPHISLARMAKEIGTIPYEIMCYISPRVEREYDE</sequence>
<dbReference type="EMBL" id="FNYK01000042">
    <property type="protein sequence ID" value="SEI99222.1"/>
    <property type="molecule type" value="Genomic_DNA"/>
</dbReference>
<dbReference type="SMART" id="SM01005">
    <property type="entry name" value="Ala_racemase_C"/>
    <property type="match status" value="1"/>
</dbReference>
<accession>A0A1H6VFW9</accession>
<dbReference type="EC" id="5.1.1.1" evidence="4"/>
<dbReference type="Pfam" id="PF01168">
    <property type="entry name" value="Ala_racemase_N"/>
    <property type="match status" value="1"/>
</dbReference>
<dbReference type="AlphaFoldDB" id="A0A1H6VFW9"/>
<dbReference type="RefSeq" id="WP_074732396.1">
    <property type="nucleotide sequence ID" value="NZ_FNYK01000042.1"/>
</dbReference>
<dbReference type="NCBIfam" id="TIGR00492">
    <property type="entry name" value="alr"/>
    <property type="match status" value="1"/>
</dbReference>
<dbReference type="Proteomes" id="UP000183028">
    <property type="component" value="Unassembled WGS sequence"/>
</dbReference>
<dbReference type="InterPro" id="IPR029066">
    <property type="entry name" value="PLP-binding_barrel"/>
</dbReference>
<evidence type="ECO:0000313" key="9">
    <source>
        <dbReference type="Proteomes" id="UP000183028"/>
    </source>
</evidence>
<dbReference type="STRING" id="322505.SAMN04487836_13113"/>
<dbReference type="HAMAP" id="MF_01201">
    <property type="entry name" value="Ala_racemase"/>
    <property type="match status" value="1"/>
</dbReference>
<protein>
    <recommendedName>
        <fullName evidence="4">Alanine racemase</fullName>
        <ecNumber evidence="4">5.1.1.1</ecNumber>
    </recommendedName>
</protein>
<reference evidence="9" key="1">
    <citation type="submission" date="2016-10" db="EMBL/GenBank/DDBJ databases">
        <authorList>
            <person name="Varghese N."/>
        </authorList>
    </citation>
    <scope>NUCLEOTIDE SEQUENCE [LARGE SCALE GENOMIC DNA]</scope>
    <source>
        <strain evidence="9">DSM 20406</strain>
    </source>
</reference>
<dbReference type="InterPro" id="IPR000821">
    <property type="entry name" value="Ala_racemase"/>
</dbReference>
<dbReference type="OrthoDB" id="9813814at2"/>